<keyword evidence="2" id="KW-1185">Reference proteome</keyword>
<evidence type="ECO:0000313" key="2">
    <source>
        <dbReference type="Proteomes" id="UP000789759"/>
    </source>
</evidence>
<protein>
    <submittedName>
        <fullName evidence="1">950_t:CDS:1</fullName>
    </submittedName>
</protein>
<proteinExistence type="predicted"/>
<accession>A0A9N8ZUK3</accession>
<sequence length="72" mass="8201">MDTNMKNSGRHKPQVRGIINQATRRKEYWTGLNIQEQVTVLSGYLNWESGFKAMLTTKGPLHLTGNKLEISI</sequence>
<evidence type="ECO:0000313" key="1">
    <source>
        <dbReference type="EMBL" id="CAG8507265.1"/>
    </source>
</evidence>
<dbReference type="AlphaFoldDB" id="A0A9N8ZUK3"/>
<organism evidence="1 2">
    <name type="scientific">Cetraspora pellucida</name>
    <dbReference type="NCBI Taxonomy" id="1433469"/>
    <lineage>
        <taxon>Eukaryota</taxon>
        <taxon>Fungi</taxon>
        <taxon>Fungi incertae sedis</taxon>
        <taxon>Mucoromycota</taxon>
        <taxon>Glomeromycotina</taxon>
        <taxon>Glomeromycetes</taxon>
        <taxon>Diversisporales</taxon>
        <taxon>Gigasporaceae</taxon>
        <taxon>Cetraspora</taxon>
    </lineage>
</organism>
<comment type="caution">
    <text evidence="1">The sequence shown here is derived from an EMBL/GenBank/DDBJ whole genome shotgun (WGS) entry which is preliminary data.</text>
</comment>
<gene>
    <name evidence="1" type="ORF">CPELLU_LOCUS2741</name>
</gene>
<name>A0A9N8ZUK3_9GLOM</name>
<dbReference type="EMBL" id="CAJVQA010001230">
    <property type="protein sequence ID" value="CAG8507265.1"/>
    <property type="molecule type" value="Genomic_DNA"/>
</dbReference>
<reference evidence="1" key="1">
    <citation type="submission" date="2021-06" db="EMBL/GenBank/DDBJ databases">
        <authorList>
            <person name="Kallberg Y."/>
            <person name="Tangrot J."/>
            <person name="Rosling A."/>
        </authorList>
    </citation>
    <scope>NUCLEOTIDE SEQUENCE</scope>
    <source>
        <strain evidence="1">FL966</strain>
    </source>
</reference>
<dbReference type="Proteomes" id="UP000789759">
    <property type="component" value="Unassembled WGS sequence"/>
</dbReference>